<feature type="non-terminal residue" evidence="2">
    <location>
        <position position="1"/>
    </location>
</feature>
<feature type="non-terminal residue" evidence="2">
    <location>
        <position position="85"/>
    </location>
</feature>
<sequence length="85" mass="9199">GRSGNEVTPRSVADLGTPSAPPIFEIGGEHSSKFEVEGDNWVDSDSDVVMEVERNGSEMHVSNEKCSGNEQVFAELKAETMTLNE</sequence>
<organism evidence="2 3">
    <name type="scientific">Papaver nudicaule</name>
    <name type="common">Iceland poppy</name>
    <dbReference type="NCBI Taxonomy" id="74823"/>
    <lineage>
        <taxon>Eukaryota</taxon>
        <taxon>Viridiplantae</taxon>
        <taxon>Streptophyta</taxon>
        <taxon>Embryophyta</taxon>
        <taxon>Tracheophyta</taxon>
        <taxon>Spermatophyta</taxon>
        <taxon>Magnoliopsida</taxon>
        <taxon>Ranunculales</taxon>
        <taxon>Papaveraceae</taxon>
        <taxon>Papaveroideae</taxon>
        <taxon>Papaver</taxon>
    </lineage>
</organism>
<dbReference type="AlphaFoldDB" id="A0AA41SGP3"/>
<reference evidence="2" key="1">
    <citation type="submission" date="2022-03" db="EMBL/GenBank/DDBJ databases">
        <title>A functionally conserved STORR gene fusion in Papaver species that diverged 16.8 million years ago.</title>
        <authorList>
            <person name="Catania T."/>
        </authorList>
    </citation>
    <scope>NUCLEOTIDE SEQUENCE</scope>
    <source>
        <strain evidence="2">S-191538</strain>
    </source>
</reference>
<keyword evidence="3" id="KW-1185">Reference proteome</keyword>
<comment type="caution">
    <text evidence="2">The sequence shown here is derived from an EMBL/GenBank/DDBJ whole genome shotgun (WGS) entry which is preliminary data.</text>
</comment>
<name>A0AA41SGP3_PAPNU</name>
<evidence type="ECO:0000313" key="3">
    <source>
        <dbReference type="Proteomes" id="UP001177140"/>
    </source>
</evidence>
<accession>A0AA41SGP3</accession>
<gene>
    <name evidence="2" type="ORF">MKW94_009498</name>
</gene>
<proteinExistence type="predicted"/>
<dbReference type="Proteomes" id="UP001177140">
    <property type="component" value="Unassembled WGS sequence"/>
</dbReference>
<evidence type="ECO:0000313" key="2">
    <source>
        <dbReference type="EMBL" id="MCL7035986.1"/>
    </source>
</evidence>
<protein>
    <submittedName>
        <fullName evidence="2">Uncharacterized protein</fullName>
    </submittedName>
</protein>
<dbReference type="EMBL" id="JAJJMA010163182">
    <property type="protein sequence ID" value="MCL7035986.1"/>
    <property type="molecule type" value="Genomic_DNA"/>
</dbReference>
<evidence type="ECO:0000256" key="1">
    <source>
        <dbReference type="SAM" id="MobiDB-lite"/>
    </source>
</evidence>
<feature type="region of interest" description="Disordered" evidence="1">
    <location>
        <begin position="1"/>
        <end position="21"/>
    </location>
</feature>